<dbReference type="GO" id="GO:0003677">
    <property type="term" value="F:DNA binding"/>
    <property type="evidence" value="ECO:0007669"/>
    <property type="project" value="UniProtKB-KW"/>
</dbReference>
<evidence type="ECO:0000256" key="7">
    <source>
        <dbReference type="ARBA" id="ARBA00023125"/>
    </source>
</evidence>
<evidence type="ECO:0000256" key="1">
    <source>
        <dbReference type="ARBA" id="ARBA00005755"/>
    </source>
</evidence>
<proteinExistence type="inferred from homology"/>
<organism evidence="9 10">
    <name type="scientific">Paramuricea clavata</name>
    <name type="common">Red gorgonian</name>
    <name type="synonym">Violescent sea-whip</name>
    <dbReference type="NCBI Taxonomy" id="317549"/>
    <lineage>
        <taxon>Eukaryota</taxon>
        <taxon>Metazoa</taxon>
        <taxon>Cnidaria</taxon>
        <taxon>Anthozoa</taxon>
        <taxon>Octocorallia</taxon>
        <taxon>Malacalcyonacea</taxon>
        <taxon>Plexauridae</taxon>
        <taxon>Paramuricea</taxon>
    </lineage>
</organism>
<dbReference type="InterPro" id="IPR004868">
    <property type="entry name" value="DNA-dir_DNA_pol_B_mt/vir"/>
</dbReference>
<comment type="similarity">
    <text evidence="1">Belongs to the DNA polymerase type-B family.</text>
</comment>
<dbReference type="EC" id="2.7.7.7" evidence="2"/>
<keyword evidence="5" id="KW-0235">DNA replication</keyword>
<keyword evidence="4" id="KW-0548">Nucleotidyltransferase</keyword>
<comment type="caution">
    <text evidence="9">The sequence shown here is derived from an EMBL/GenBank/DDBJ whole genome shotgun (WGS) entry which is preliminary data.</text>
</comment>
<evidence type="ECO:0000256" key="4">
    <source>
        <dbReference type="ARBA" id="ARBA00022695"/>
    </source>
</evidence>
<evidence type="ECO:0000256" key="8">
    <source>
        <dbReference type="ARBA" id="ARBA00049244"/>
    </source>
</evidence>
<evidence type="ECO:0000256" key="5">
    <source>
        <dbReference type="ARBA" id="ARBA00022705"/>
    </source>
</evidence>
<dbReference type="EMBL" id="CACRXK020008372">
    <property type="protein sequence ID" value="CAB4014608.1"/>
    <property type="molecule type" value="Genomic_DNA"/>
</dbReference>
<keyword evidence="6" id="KW-0239">DNA-directed DNA polymerase</keyword>
<keyword evidence="10" id="KW-1185">Reference proteome</keyword>
<name>A0A6S7JY06_PARCT</name>
<evidence type="ECO:0000256" key="2">
    <source>
        <dbReference type="ARBA" id="ARBA00012417"/>
    </source>
</evidence>
<dbReference type="PANTHER" id="PTHR33568:SF3">
    <property type="entry name" value="DNA-DIRECTED DNA POLYMERASE"/>
    <property type="match status" value="1"/>
</dbReference>
<reference evidence="9" key="1">
    <citation type="submission" date="2020-04" db="EMBL/GenBank/DDBJ databases">
        <authorList>
            <person name="Alioto T."/>
            <person name="Alioto T."/>
            <person name="Gomez Garrido J."/>
        </authorList>
    </citation>
    <scope>NUCLEOTIDE SEQUENCE</scope>
    <source>
        <strain evidence="9">A484AB</strain>
    </source>
</reference>
<dbReference type="SUPFAM" id="SSF53098">
    <property type="entry name" value="Ribonuclease H-like"/>
    <property type="match status" value="1"/>
</dbReference>
<evidence type="ECO:0000313" key="10">
    <source>
        <dbReference type="Proteomes" id="UP001152795"/>
    </source>
</evidence>
<evidence type="ECO:0000256" key="3">
    <source>
        <dbReference type="ARBA" id="ARBA00022679"/>
    </source>
</evidence>
<dbReference type="GO" id="GO:0006260">
    <property type="term" value="P:DNA replication"/>
    <property type="evidence" value="ECO:0007669"/>
    <property type="project" value="UniProtKB-KW"/>
</dbReference>
<sequence length="566" mass="65784">MTLSHLTTERGLAQIERVIQSNHEFRLNDSVKVNLVHVGMPNGGTGTKRSEINLEKYLINKRAIVRIQNKDDLCLARALVVSIAKIENDSRYKTISDFRCSLQTRLAHDLHEKASVPIGSCGIDQVKQFQAYLTDYQINIVSKEHQNSVIFFGPDKEKRIYLFLHDNHFDVITSMPAFVARTNDYNRIFKSQECFDRHKQNVGNAKSICLSTAKCPHCNLVFDRTRLRPDLHHCGLKRCSTCEKYVDIKDHHQCYMQPVKEKPARETGLCDDEADEDVHESGYNELLFFDFECIQENSTHEPNLCVIQNEAGDEWLFQGDNTRNEFCEWLFTKEHEGCIVVAHNFQGYDGYFIQQYLHENGVIPEVIMRGAKILTLYVPMLKIKFIDSLSFIPMRLADFPKTFGLNELAKGYFPGKPEICWTPTTESLLPSQWNESSRERDVFEMASGIEGEQLCVQFPRRSPENQQSNIALKWLSYTAEKNDVYIQHKRNGGEKTVGQYSLDGYDEETHTAYEFHGCFWHGYRGLHVVEMWECDMKKELEHDEDMKQYFEDYDVVDPLEPRHAFY</sequence>
<gene>
    <name evidence="9" type="ORF">PACLA_8A048721</name>
</gene>
<protein>
    <recommendedName>
        <fullName evidence="2">DNA-directed DNA polymerase</fullName>
        <ecNumber evidence="2">2.7.7.7</ecNumber>
    </recommendedName>
</protein>
<dbReference type="PANTHER" id="PTHR33568">
    <property type="entry name" value="DNA POLYMERASE"/>
    <property type="match status" value="1"/>
</dbReference>
<dbReference type="Gene3D" id="3.30.420.10">
    <property type="entry name" value="Ribonuclease H-like superfamily/Ribonuclease H"/>
    <property type="match status" value="1"/>
</dbReference>
<dbReference type="AlphaFoldDB" id="A0A6S7JY06"/>
<dbReference type="OrthoDB" id="5871067at2759"/>
<dbReference type="InterPro" id="IPR012337">
    <property type="entry name" value="RNaseH-like_sf"/>
</dbReference>
<dbReference type="InterPro" id="IPR036397">
    <property type="entry name" value="RNaseH_sf"/>
</dbReference>
<dbReference type="GO" id="GO:0000166">
    <property type="term" value="F:nucleotide binding"/>
    <property type="evidence" value="ECO:0007669"/>
    <property type="project" value="InterPro"/>
</dbReference>
<dbReference type="Pfam" id="PF03175">
    <property type="entry name" value="DNA_pol_B_2"/>
    <property type="match status" value="1"/>
</dbReference>
<dbReference type="Proteomes" id="UP001152795">
    <property type="component" value="Unassembled WGS sequence"/>
</dbReference>
<keyword evidence="7" id="KW-0238">DNA-binding</keyword>
<dbReference type="GO" id="GO:0003887">
    <property type="term" value="F:DNA-directed DNA polymerase activity"/>
    <property type="evidence" value="ECO:0007669"/>
    <property type="project" value="UniProtKB-KW"/>
</dbReference>
<feature type="non-terminal residue" evidence="9">
    <location>
        <position position="1"/>
    </location>
</feature>
<comment type="catalytic activity">
    <reaction evidence="8">
        <text>DNA(n) + a 2'-deoxyribonucleoside 5'-triphosphate = DNA(n+1) + diphosphate</text>
        <dbReference type="Rhea" id="RHEA:22508"/>
        <dbReference type="Rhea" id="RHEA-COMP:17339"/>
        <dbReference type="Rhea" id="RHEA-COMP:17340"/>
        <dbReference type="ChEBI" id="CHEBI:33019"/>
        <dbReference type="ChEBI" id="CHEBI:61560"/>
        <dbReference type="ChEBI" id="CHEBI:173112"/>
        <dbReference type="EC" id="2.7.7.7"/>
    </reaction>
</comment>
<evidence type="ECO:0000313" key="9">
    <source>
        <dbReference type="EMBL" id="CAB4014608.1"/>
    </source>
</evidence>
<keyword evidence="3" id="KW-0808">Transferase</keyword>
<accession>A0A6S7JY06</accession>
<evidence type="ECO:0000256" key="6">
    <source>
        <dbReference type="ARBA" id="ARBA00022932"/>
    </source>
</evidence>